<reference evidence="4" key="1">
    <citation type="submission" date="2018-01" db="EMBL/GenBank/DDBJ databases">
        <authorList>
            <consortium name="Urmite Genomes"/>
        </authorList>
    </citation>
    <scope>NUCLEOTIDE SEQUENCE [LARGE SCALE GENOMIC DNA]</scope>
    <source>
        <strain evidence="4">AFP003</strain>
    </source>
</reference>
<proteinExistence type="predicted"/>
<name>A0A2K4YDS6_9MYCO</name>
<keyword evidence="5" id="KW-1185">Reference proteome</keyword>
<dbReference type="Gene3D" id="3.10.310.50">
    <property type="match status" value="1"/>
</dbReference>
<dbReference type="AlphaFoldDB" id="A0A2K4YDS6"/>
<feature type="domain" description="TPM" evidence="3">
    <location>
        <begin position="36"/>
        <end position="154"/>
    </location>
</feature>
<keyword evidence="1" id="KW-1133">Transmembrane helix</keyword>
<evidence type="ECO:0000259" key="3">
    <source>
        <dbReference type="Pfam" id="PF04536"/>
    </source>
</evidence>
<feature type="signal peptide" evidence="2">
    <location>
        <begin position="1"/>
        <end position="26"/>
    </location>
</feature>
<accession>A0A2K4YDS6</accession>
<sequence>MRIVRLVGVVLTTLLVALLLTTPAGAQPPTKLTDHITDNTQVLTDSDRATIGSAIDRLYQDQHVQLWVVYVDNFSRYKPENWADKTRTASGMDDHDALLAVATNTKAYAFSVPGKVRGLTAADLNSLRSNKIEPAVSAKDWSGAAVAAAAGLEQSAPATKPPAPNKASGPSNRIWLWIAIGVIVVVVIVVVVLLLYRARRRRAARPVDHRDGQRVESLVQALPIADARLRQIADYVAKHRDNVGAQAQGRLEEAKRHLAAARGKEASNEAEALAHANGASTLAAQAQTLANADVLAAHRAPRRRGTTSAR</sequence>
<keyword evidence="1" id="KW-0472">Membrane</keyword>
<organism evidence="4 5">
    <name type="scientific">Mycobacterium ahvazicum</name>
    <dbReference type="NCBI Taxonomy" id="1964395"/>
    <lineage>
        <taxon>Bacteria</taxon>
        <taxon>Bacillati</taxon>
        <taxon>Actinomycetota</taxon>
        <taxon>Actinomycetes</taxon>
        <taxon>Mycobacteriales</taxon>
        <taxon>Mycobacteriaceae</taxon>
        <taxon>Mycobacterium</taxon>
        <taxon>Mycobacterium simiae complex</taxon>
    </lineage>
</organism>
<keyword evidence="2" id="KW-0732">Signal</keyword>
<dbReference type="RefSeq" id="WP_096288993.1">
    <property type="nucleotide sequence ID" value="NZ_FXEG02000003.1"/>
</dbReference>
<dbReference type="Proteomes" id="UP000236318">
    <property type="component" value="Unassembled WGS sequence"/>
</dbReference>
<evidence type="ECO:0000256" key="2">
    <source>
        <dbReference type="SAM" id="SignalP"/>
    </source>
</evidence>
<protein>
    <submittedName>
        <fullName evidence="4">TPM domain-containing protein</fullName>
    </submittedName>
</protein>
<gene>
    <name evidence="4" type="ORF">MAAFP003_3604</name>
</gene>
<dbReference type="OrthoDB" id="5105562at2"/>
<evidence type="ECO:0000256" key="1">
    <source>
        <dbReference type="SAM" id="Phobius"/>
    </source>
</evidence>
<feature type="chain" id="PRO_5014361047" evidence="2">
    <location>
        <begin position="27"/>
        <end position="310"/>
    </location>
</feature>
<comment type="caution">
    <text evidence="4">The sequence shown here is derived from an EMBL/GenBank/DDBJ whole genome shotgun (WGS) entry which is preliminary data.</text>
</comment>
<keyword evidence="1" id="KW-0812">Transmembrane</keyword>
<dbReference type="EMBL" id="FXEG02000003">
    <property type="protein sequence ID" value="SOX54924.1"/>
    <property type="molecule type" value="Genomic_DNA"/>
</dbReference>
<evidence type="ECO:0000313" key="4">
    <source>
        <dbReference type="EMBL" id="SOX54924.1"/>
    </source>
</evidence>
<evidence type="ECO:0000313" key="5">
    <source>
        <dbReference type="Proteomes" id="UP000236318"/>
    </source>
</evidence>
<dbReference type="Pfam" id="PF04536">
    <property type="entry name" value="TPM_phosphatase"/>
    <property type="match status" value="1"/>
</dbReference>
<feature type="transmembrane region" description="Helical" evidence="1">
    <location>
        <begin position="174"/>
        <end position="196"/>
    </location>
</feature>
<dbReference type="InterPro" id="IPR007621">
    <property type="entry name" value="TPM_dom"/>
</dbReference>